<keyword evidence="8" id="KW-0949">S-adenosyl-L-methionine</keyword>
<dbReference type="Gene3D" id="3.40.50.150">
    <property type="entry name" value="Vaccinia Virus protein VP39"/>
    <property type="match status" value="1"/>
</dbReference>
<comment type="subcellular location">
    <subcellularLocation>
        <location evidence="1">Cytoplasm</location>
    </subcellularLocation>
</comment>
<dbReference type="SUPFAM" id="SSF53335">
    <property type="entry name" value="S-adenosyl-L-methionine-dependent methyltransferases"/>
    <property type="match status" value="1"/>
</dbReference>
<reference evidence="12 13" key="1">
    <citation type="journal article" date="2012" name="Stand. Genomic Sci.">
        <title>Complete genome sequence of Liberibacter crescens BT-1.</title>
        <authorList>
            <person name="Leonard M.T."/>
            <person name="Fagen J.R."/>
            <person name="Davis-Richardson A.G."/>
            <person name="Davis M.J."/>
            <person name="Triplett E.W."/>
        </authorList>
    </citation>
    <scope>NUCLEOTIDE SEQUENCE [LARGE SCALE GENOMIC DNA]</scope>
    <source>
        <strain evidence="12 13">BT-1</strain>
    </source>
</reference>
<dbReference type="CDD" id="cd02440">
    <property type="entry name" value="AdoMet_MTases"/>
    <property type="match status" value="1"/>
</dbReference>
<dbReference type="GO" id="GO:0032259">
    <property type="term" value="P:methylation"/>
    <property type="evidence" value="ECO:0007669"/>
    <property type="project" value="UniProtKB-KW"/>
</dbReference>
<dbReference type="PANTHER" id="PTHR11579:SF0">
    <property type="entry name" value="PROTEIN-L-ISOASPARTATE(D-ASPARTATE) O-METHYLTRANSFERASE"/>
    <property type="match status" value="1"/>
</dbReference>
<dbReference type="GO" id="GO:0005737">
    <property type="term" value="C:cytoplasm"/>
    <property type="evidence" value="ECO:0007669"/>
    <property type="project" value="UniProtKB-SubCell"/>
</dbReference>
<evidence type="ECO:0000256" key="9">
    <source>
        <dbReference type="ARBA" id="ARBA00030757"/>
    </source>
</evidence>
<evidence type="ECO:0000256" key="2">
    <source>
        <dbReference type="ARBA" id="ARBA00005369"/>
    </source>
</evidence>
<dbReference type="Pfam" id="PF01135">
    <property type="entry name" value="PCMT"/>
    <property type="match status" value="1"/>
</dbReference>
<dbReference type="RefSeq" id="WP_015273529.1">
    <property type="nucleotide sequence ID" value="NC_019907.1"/>
</dbReference>
<keyword evidence="5" id="KW-0963">Cytoplasm</keyword>
<evidence type="ECO:0000256" key="1">
    <source>
        <dbReference type="ARBA" id="ARBA00004496"/>
    </source>
</evidence>
<protein>
    <recommendedName>
        <fullName evidence="4">Protein-L-isoaspartate O-methyltransferase</fullName>
        <ecNumber evidence="3">2.1.1.77</ecNumber>
    </recommendedName>
    <alternativeName>
        <fullName evidence="11">L-isoaspartyl protein carboxyl methyltransferase</fullName>
    </alternativeName>
    <alternativeName>
        <fullName evidence="9">Protein L-isoaspartyl methyltransferase</fullName>
    </alternativeName>
    <alternativeName>
        <fullName evidence="10">Protein-beta-aspartate methyltransferase</fullName>
    </alternativeName>
</protein>
<dbReference type="eggNOG" id="COG2518">
    <property type="taxonomic scope" value="Bacteria"/>
</dbReference>
<dbReference type="AlphaFoldDB" id="L0EU86"/>
<evidence type="ECO:0000313" key="12">
    <source>
        <dbReference type="EMBL" id="AGA65104.1"/>
    </source>
</evidence>
<dbReference type="STRING" id="1215343.B488_11120"/>
<evidence type="ECO:0000256" key="10">
    <source>
        <dbReference type="ARBA" id="ARBA00031323"/>
    </source>
</evidence>
<evidence type="ECO:0000256" key="8">
    <source>
        <dbReference type="ARBA" id="ARBA00022691"/>
    </source>
</evidence>
<evidence type="ECO:0000256" key="7">
    <source>
        <dbReference type="ARBA" id="ARBA00022679"/>
    </source>
</evidence>
<dbReference type="NCBIfam" id="NF001453">
    <property type="entry name" value="PRK00312.1"/>
    <property type="match status" value="1"/>
</dbReference>
<dbReference type="PANTHER" id="PTHR11579">
    <property type="entry name" value="PROTEIN-L-ISOASPARTATE O-METHYLTRANSFERASE"/>
    <property type="match status" value="1"/>
</dbReference>
<comment type="similarity">
    <text evidence="2">Belongs to the methyltransferase superfamily. L-isoaspartyl/D-aspartyl protein methyltransferase family.</text>
</comment>
<evidence type="ECO:0000256" key="5">
    <source>
        <dbReference type="ARBA" id="ARBA00022490"/>
    </source>
</evidence>
<accession>L0EU86</accession>
<evidence type="ECO:0000256" key="6">
    <source>
        <dbReference type="ARBA" id="ARBA00022603"/>
    </source>
</evidence>
<dbReference type="PATRIC" id="fig|1215343.11.peg.1145"/>
<sequence length="224" mass="25168">MQYRQLSDSFSKSEKENFFAMISRLKAQGIVDSTLFNAFEKTPRSIFAPPHFIDVVWSNRTIPIECGSFMEGADLAARMIHHLKVKAGHRVLEVGTGSGFTATVIAQIAERVFTIERYKTLVVAAQKRLEILSINSVIVRQYDGSRGMSIEGTFDRIFLTTAFPSLPRVYVDQLVPGGLMIIPLIFPNNECKVVRVTKTGHSLEQEELFQAPYLPITPKISLFL</sequence>
<proteinExistence type="inferred from homology"/>
<dbReference type="InterPro" id="IPR000682">
    <property type="entry name" value="PCMT"/>
</dbReference>
<dbReference type="GO" id="GO:0004719">
    <property type="term" value="F:protein-L-isoaspartate (D-aspartate) O-methyltransferase activity"/>
    <property type="evidence" value="ECO:0007669"/>
    <property type="project" value="UniProtKB-EC"/>
</dbReference>
<keyword evidence="13" id="KW-1185">Reference proteome</keyword>
<dbReference type="Proteomes" id="UP000010799">
    <property type="component" value="Chromosome"/>
</dbReference>
<evidence type="ECO:0000313" key="13">
    <source>
        <dbReference type="Proteomes" id="UP000010799"/>
    </source>
</evidence>
<dbReference type="InterPro" id="IPR029063">
    <property type="entry name" value="SAM-dependent_MTases_sf"/>
</dbReference>
<evidence type="ECO:0000256" key="11">
    <source>
        <dbReference type="ARBA" id="ARBA00031350"/>
    </source>
</evidence>
<name>L0EU86_LIBCB</name>
<dbReference type="KEGG" id="lcc:B488_11120"/>
<keyword evidence="6 12" id="KW-0489">Methyltransferase</keyword>
<dbReference type="HOGENOM" id="CLU_055432_2_0_5"/>
<dbReference type="EMBL" id="CP003789">
    <property type="protein sequence ID" value="AGA65104.1"/>
    <property type="molecule type" value="Genomic_DNA"/>
</dbReference>
<organism evidence="12 13">
    <name type="scientific">Liberibacter crescens (strain BT-1)</name>
    <dbReference type="NCBI Taxonomy" id="1215343"/>
    <lineage>
        <taxon>Bacteria</taxon>
        <taxon>Pseudomonadati</taxon>
        <taxon>Pseudomonadota</taxon>
        <taxon>Alphaproteobacteria</taxon>
        <taxon>Hyphomicrobiales</taxon>
        <taxon>Rhizobiaceae</taxon>
        <taxon>Liberibacter</taxon>
    </lineage>
</organism>
<keyword evidence="7 12" id="KW-0808">Transferase</keyword>
<dbReference type="EC" id="2.1.1.77" evidence="3"/>
<evidence type="ECO:0000256" key="3">
    <source>
        <dbReference type="ARBA" id="ARBA00011890"/>
    </source>
</evidence>
<evidence type="ECO:0000256" key="4">
    <source>
        <dbReference type="ARBA" id="ARBA00013346"/>
    </source>
</evidence>
<gene>
    <name evidence="12" type="ordered locus">B488_11120</name>
</gene>